<proteinExistence type="predicted"/>
<dbReference type="EMBL" id="JPKY01000061">
    <property type="protein sequence ID" value="KFH43825.1"/>
    <property type="molecule type" value="Genomic_DNA"/>
</dbReference>
<dbReference type="AlphaFoldDB" id="A0A086T393"/>
<protein>
    <recommendedName>
        <fullName evidence="2">Glycoside hydrolase 131 catalytic N-terminal domain-containing protein</fullName>
    </recommendedName>
</protein>
<dbReference type="Proteomes" id="UP000029964">
    <property type="component" value="Unassembled WGS sequence"/>
</dbReference>
<comment type="caution">
    <text evidence="3">The sequence shown here is derived from an EMBL/GenBank/DDBJ whole genome shotgun (WGS) entry which is preliminary data.</text>
</comment>
<feature type="signal peptide" evidence="1">
    <location>
        <begin position="1"/>
        <end position="19"/>
    </location>
</feature>
<dbReference type="Gene3D" id="2.60.120.1160">
    <property type="match status" value="1"/>
</dbReference>
<dbReference type="HOGENOM" id="CLU_063723_1_0_1"/>
<evidence type="ECO:0000313" key="4">
    <source>
        <dbReference type="Proteomes" id="UP000029964"/>
    </source>
</evidence>
<organism evidence="3 4">
    <name type="scientific">Hapsidospora chrysogenum (strain ATCC 11550 / CBS 779.69 / DSM 880 / IAM 14645 / JCM 23072 / IMI 49137)</name>
    <name type="common">Acremonium chrysogenum</name>
    <dbReference type="NCBI Taxonomy" id="857340"/>
    <lineage>
        <taxon>Eukaryota</taxon>
        <taxon>Fungi</taxon>
        <taxon>Dikarya</taxon>
        <taxon>Ascomycota</taxon>
        <taxon>Pezizomycotina</taxon>
        <taxon>Sordariomycetes</taxon>
        <taxon>Hypocreomycetidae</taxon>
        <taxon>Hypocreales</taxon>
        <taxon>Bionectriaceae</taxon>
        <taxon>Hapsidospora</taxon>
    </lineage>
</organism>
<accession>A0A086T393</accession>
<keyword evidence="4" id="KW-1185">Reference proteome</keyword>
<name>A0A086T393_HAPC1</name>
<gene>
    <name evidence="3" type="ORF">ACRE_054170</name>
</gene>
<sequence length="272" mass="29805">MFTIRQFLPVVLVVGHVAAQKCNLQFNGRVPKDFAPTEFDDDNGIFDPRFVKGKVSKFDVNSVPITVTINDSSIFAPSDDNVQTGFRRAEVLPASNDGADDSTRGIKTLHFSVAKDPGRPLNFSHEYQLAFLESADYSTNQFVLKTGTILGHQGNASGTLQLYGNVNDGELLFWTPFEDLVVHNFALTLDFESLTTQVFYSQDSSALEPKTDAIPNDVSGQGQFHFGILKKPTGTFDDITKEGYQPSGIDEGILYGGIFQEDSSDGCISLEP</sequence>
<feature type="chain" id="PRO_5001815468" description="Glycoside hydrolase 131 catalytic N-terminal domain-containing protein" evidence="1">
    <location>
        <begin position="20"/>
        <end position="272"/>
    </location>
</feature>
<evidence type="ECO:0000256" key="1">
    <source>
        <dbReference type="SAM" id="SignalP"/>
    </source>
</evidence>
<dbReference type="PANTHER" id="PTHR34612">
    <property type="entry name" value="GH131_N DOMAIN-CONTAINING PROTEIN"/>
    <property type="match status" value="1"/>
</dbReference>
<dbReference type="OrthoDB" id="5283326at2759"/>
<reference evidence="4" key="1">
    <citation type="journal article" date="2014" name="Genome Announc.">
        <title>Genome sequence and annotation of Acremonium chrysogenum, producer of the beta-lactam antibiotic cephalosporin C.</title>
        <authorList>
            <person name="Terfehr D."/>
            <person name="Dahlmann T.A."/>
            <person name="Specht T."/>
            <person name="Zadra I."/>
            <person name="Kuernsteiner H."/>
            <person name="Kueck U."/>
        </authorList>
    </citation>
    <scope>NUCLEOTIDE SEQUENCE [LARGE SCALE GENOMIC DNA]</scope>
    <source>
        <strain evidence="4">ATCC 11550 / CBS 779.69 / DSM 880 / IAM 14645 / JCM 23072 / IMI 49137</strain>
    </source>
</reference>
<dbReference type="PANTHER" id="PTHR34612:SF2">
    <property type="entry name" value="GLYCOSIDE HYDROLASE 131 CATALYTIC N-TERMINAL DOMAIN-CONTAINING PROTEIN"/>
    <property type="match status" value="1"/>
</dbReference>
<keyword evidence="1" id="KW-0732">Signal</keyword>
<dbReference type="STRING" id="857340.A0A086T393"/>
<evidence type="ECO:0000313" key="3">
    <source>
        <dbReference type="EMBL" id="KFH43825.1"/>
    </source>
</evidence>
<evidence type="ECO:0000259" key="2">
    <source>
        <dbReference type="Pfam" id="PF18271"/>
    </source>
</evidence>
<dbReference type="Pfam" id="PF18271">
    <property type="entry name" value="GH131_N"/>
    <property type="match status" value="1"/>
</dbReference>
<dbReference type="InterPro" id="IPR041524">
    <property type="entry name" value="GH131_N"/>
</dbReference>
<feature type="domain" description="Glycoside hydrolase 131 catalytic N-terminal" evidence="2">
    <location>
        <begin position="25"/>
        <end position="266"/>
    </location>
</feature>